<evidence type="ECO:0000256" key="3">
    <source>
        <dbReference type="SAM" id="MobiDB-lite"/>
    </source>
</evidence>
<evidence type="ECO:0000259" key="4">
    <source>
        <dbReference type="PROSITE" id="PS50043"/>
    </source>
</evidence>
<dbReference type="InterPro" id="IPR019734">
    <property type="entry name" value="TPR_rpt"/>
</dbReference>
<keyword evidence="2" id="KW-0067">ATP-binding</keyword>
<dbReference type="EMBL" id="SWMS01000012">
    <property type="protein sequence ID" value="TKG68351.1"/>
    <property type="molecule type" value="Genomic_DNA"/>
</dbReference>
<proteinExistence type="predicted"/>
<dbReference type="SUPFAM" id="SSF46894">
    <property type="entry name" value="C-terminal effector domain of the bipartite response regulators"/>
    <property type="match status" value="1"/>
</dbReference>
<name>A0ABY2S187_9PSEU</name>
<dbReference type="PANTHER" id="PTHR16305:SF35">
    <property type="entry name" value="TRANSCRIPTIONAL ACTIVATOR DOMAIN"/>
    <property type="match status" value="1"/>
</dbReference>
<accession>A0ABY2S187</accession>
<keyword evidence="6" id="KW-1185">Reference proteome</keyword>
<dbReference type="SMART" id="SM00028">
    <property type="entry name" value="TPR"/>
    <property type="match status" value="4"/>
</dbReference>
<organism evidence="5 6">
    <name type="scientific">Prauserella endophytica</name>
    <dbReference type="NCBI Taxonomy" id="1592324"/>
    <lineage>
        <taxon>Bacteria</taxon>
        <taxon>Bacillati</taxon>
        <taxon>Actinomycetota</taxon>
        <taxon>Actinomycetes</taxon>
        <taxon>Pseudonocardiales</taxon>
        <taxon>Pseudonocardiaceae</taxon>
        <taxon>Prauserella</taxon>
        <taxon>Prauserella coralliicola group</taxon>
    </lineage>
</organism>
<dbReference type="InterPro" id="IPR027417">
    <property type="entry name" value="P-loop_NTPase"/>
</dbReference>
<dbReference type="InterPro" id="IPR000792">
    <property type="entry name" value="Tscrpt_reg_LuxR_C"/>
</dbReference>
<dbReference type="InterPro" id="IPR036388">
    <property type="entry name" value="WH-like_DNA-bd_sf"/>
</dbReference>
<dbReference type="Gene3D" id="1.25.40.10">
    <property type="entry name" value="Tetratricopeptide repeat domain"/>
    <property type="match status" value="1"/>
</dbReference>
<feature type="domain" description="HTH luxR-type" evidence="4">
    <location>
        <begin position="925"/>
        <end position="990"/>
    </location>
</feature>
<keyword evidence="1" id="KW-0547">Nucleotide-binding</keyword>
<dbReference type="PANTHER" id="PTHR16305">
    <property type="entry name" value="TESTICULAR SOLUBLE ADENYLYL CYCLASE"/>
    <property type="match status" value="1"/>
</dbReference>
<reference evidence="5 6" key="1">
    <citation type="journal article" date="2015" name="Antonie Van Leeuwenhoek">
        <title>Prauserella endophytica sp. nov., an endophytic actinobacterium isolated from Tamarix taklamakanensis.</title>
        <authorList>
            <person name="Liu J.M."/>
            <person name="Habden X."/>
            <person name="Guo L."/>
            <person name="Tuo L."/>
            <person name="Jiang Z.K."/>
            <person name="Liu S.W."/>
            <person name="Liu X.F."/>
            <person name="Chen L."/>
            <person name="Li R.F."/>
            <person name="Zhang Y.Q."/>
            <person name="Sun C.H."/>
        </authorList>
    </citation>
    <scope>NUCLEOTIDE SEQUENCE [LARGE SCALE GENOMIC DNA]</scope>
    <source>
        <strain evidence="5 6">CGMCC 4.7182</strain>
    </source>
</reference>
<dbReference type="SMART" id="SM00421">
    <property type="entry name" value="HTH_LUXR"/>
    <property type="match status" value="1"/>
</dbReference>
<dbReference type="InterPro" id="IPR011990">
    <property type="entry name" value="TPR-like_helical_dom_sf"/>
</dbReference>
<evidence type="ECO:0000313" key="6">
    <source>
        <dbReference type="Proteomes" id="UP000309992"/>
    </source>
</evidence>
<dbReference type="PROSITE" id="PS50043">
    <property type="entry name" value="HTH_LUXR_2"/>
    <property type="match status" value="1"/>
</dbReference>
<dbReference type="CDD" id="cd06170">
    <property type="entry name" value="LuxR_C_like"/>
    <property type="match status" value="1"/>
</dbReference>
<dbReference type="Pfam" id="PF00196">
    <property type="entry name" value="GerE"/>
    <property type="match status" value="1"/>
</dbReference>
<dbReference type="SUPFAM" id="SSF52540">
    <property type="entry name" value="P-loop containing nucleoside triphosphate hydrolases"/>
    <property type="match status" value="1"/>
</dbReference>
<evidence type="ECO:0000256" key="2">
    <source>
        <dbReference type="ARBA" id="ARBA00022840"/>
    </source>
</evidence>
<feature type="region of interest" description="Disordered" evidence="3">
    <location>
        <begin position="1"/>
        <end position="30"/>
    </location>
</feature>
<comment type="caution">
    <text evidence="5">The sequence shown here is derived from an EMBL/GenBank/DDBJ whole genome shotgun (WGS) entry which is preliminary data.</text>
</comment>
<dbReference type="Proteomes" id="UP000309992">
    <property type="component" value="Unassembled WGS sequence"/>
</dbReference>
<dbReference type="Pfam" id="PF13191">
    <property type="entry name" value="AAA_16"/>
    <property type="match status" value="1"/>
</dbReference>
<gene>
    <name evidence="5" type="ORF">FCN18_21570</name>
</gene>
<evidence type="ECO:0000313" key="5">
    <source>
        <dbReference type="EMBL" id="TKG68351.1"/>
    </source>
</evidence>
<dbReference type="Gene3D" id="1.10.10.10">
    <property type="entry name" value="Winged helix-like DNA-binding domain superfamily/Winged helix DNA-binding domain"/>
    <property type="match status" value="1"/>
</dbReference>
<dbReference type="InterPro" id="IPR041664">
    <property type="entry name" value="AAA_16"/>
</dbReference>
<dbReference type="InterPro" id="IPR016032">
    <property type="entry name" value="Sig_transdc_resp-reg_C-effctor"/>
</dbReference>
<sequence>MGGRGRVVSSLYSARRGGTADQSTGDTRWSPKERDVIVGRSAELDALAAALESTTRRGDGRLAVSGEAGIGKSLLLRRLREQATKSGLRIASGRATEFEQDVPFGLAIDVLGRLFDDPAHDLSRLGEERLAELRAVFPAFSSAGSHARGLAIERFRLHHAVRAALEELGQHRGLLVVFDDVHWADEPSAELLAHLLSHGCAGPICIAVAYRPIHLPRMLSHALASGVREGTTTLLEVGPLDRADAQRLLGVDGGAHFEECYHQSGGNPFFLTELARSLPADNPDATQRRMGEAAVPPAVQQAITHEFDSVSPDARALAQAAAVAGEPFDIEFAAAVAAIARATALSALDELTASGLVRAIDSAQLYMFRHPIVRHAVYTSVGDGARIAAHARAATLLAEAGAPLAARAHHVERSASPGDGQASDLLSAAATASASRAPAVAAGWLRAAIRLLPPDTSEQRRIELLVALANSLSAAGRLEDSRAALSEATLLVPEHDAVGKARLLGALVRLDHLCGDARRQASSRLRDALAQLGDTASVGVTAVTLELASDHAHLGDWAETVRLAKRACTQARSLDEPILEASGASILACGRYYLGDTAATVRSVDRASGVVDRLTDAELVAHTEAIGLLAAAEIGVERYDDGVRHAERALAIARASNHGRAFPAAMAALSMAHLWLGNLRDGAKLAEAVIEATHLARNTGTFWALGFRSWAALLLGDLDDAIRYGERGTAMGESLSAKGFGWFLQWSAGLAQIESGEVARGRERILIHCGGPELSPIELGWRPYCYAMLCSAELSLGDVGAAADWARRAQSAAEQLGLPGKLADARLAASNVALARGQPVKAAADAAAAARDFVGVGRTVDAARAWLGEGRALLEMAEQQHATERFEQAYFALARCGAARYRDEAAQQLRALGRRVIHHGQSAYACRGLGVLSCRQRQVAELITRGLKNREIADEMFVSLKTVESHIAQVFDKLGVSSRAAVASMMERMAYEDAD</sequence>
<dbReference type="Gene3D" id="3.40.50.300">
    <property type="entry name" value="P-loop containing nucleotide triphosphate hydrolases"/>
    <property type="match status" value="1"/>
</dbReference>
<dbReference type="SUPFAM" id="SSF48452">
    <property type="entry name" value="TPR-like"/>
    <property type="match status" value="1"/>
</dbReference>
<dbReference type="PRINTS" id="PR00038">
    <property type="entry name" value="HTHLUXR"/>
</dbReference>
<evidence type="ECO:0000256" key="1">
    <source>
        <dbReference type="ARBA" id="ARBA00022741"/>
    </source>
</evidence>
<protein>
    <recommendedName>
        <fullName evidence="4">HTH luxR-type domain-containing protein</fullName>
    </recommendedName>
</protein>